<dbReference type="AlphaFoldDB" id="A0A517SY88"/>
<evidence type="ECO:0000313" key="2">
    <source>
        <dbReference type="EMBL" id="QDT61117.1"/>
    </source>
</evidence>
<dbReference type="EMBL" id="CP036272">
    <property type="protein sequence ID" value="QDT61117.1"/>
    <property type="molecule type" value="Genomic_DNA"/>
</dbReference>
<name>A0A517SY88_9BACT</name>
<dbReference type="Gene3D" id="2.60.200.60">
    <property type="match status" value="2"/>
</dbReference>
<dbReference type="Pfam" id="PF05488">
    <property type="entry name" value="PAAR_motif"/>
    <property type="match status" value="1"/>
</dbReference>
<evidence type="ECO:0000313" key="3">
    <source>
        <dbReference type="Proteomes" id="UP000315003"/>
    </source>
</evidence>
<organism evidence="2 3">
    <name type="scientific">Stieleria bergensis</name>
    <dbReference type="NCBI Taxonomy" id="2528025"/>
    <lineage>
        <taxon>Bacteria</taxon>
        <taxon>Pseudomonadati</taxon>
        <taxon>Planctomycetota</taxon>
        <taxon>Planctomycetia</taxon>
        <taxon>Pirellulales</taxon>
        <taxon>Pirellulaceae</taxon>
        <taxon>Stieleria</taxon>
    </lineage>
</organism>
<evidence type="ECO:0000256" key="1">
    <source>
        <dbReference type="SAM" id="MobiDB-lite"/>
    </source>
</evidence>
<dbReference type="RefSeq" id="WP_145274829.1">
    <property type="nucleotide sequence ID" value="NZ_CP036272.1"/>
</dbReference>
<reference evidence="2 3" key="1">
    <citation type="submission" date="2019-02" db="EMBL/GenBank/DDBJ databases">
        <title>Deep-cultivation of Planctomycetes and their phenomic and genomic characterization uncovers novel biology.</title>
        <authorList>
            <person name="Wiegand S."/>
            <person name="Jogler M."/>
            <person name="Boedeker C."/>
            <person name="Pinto D."/>
            <person name="Vollmers J."/>
            <person name="Rivas-Marin E."/>
            <person name="Kohn T."/>
            <person name="Peeters S.H."/>
            <person name="Heuer A."/>
            <person name="Rast P."/>
            <person name="Oberbeckmann S."/>
            <person name="Bunk B."/>
            <person name="Jeske O."/>
            <person name="Meyerdierks A."/>
            <person name="Storesund J.E."/>
            <person name="Kallscheuer N."/>
            <person name="Luecker S."/>
            <person name="Lage O.M."/>
            <person name="Pohl T."/>
            <person name="Merkel B.J."/>
            <person name="Hornburger P."/>
            <person name="Mueller R.-W."/>
            <person name="Bruemmer F."/>
            <person name="Labrenz M."/>
            <person name="Spormann A.M."/>
            <person name="Op den Camp H."/>
            <person name="Overmann J."/>
            <person name="Amann R."/>
            <person name="Jetten M.S.M."/>
            <person name="Mascher T."/>
            <person name="Medema M.H."/>
            <person name="Devos D.P."/>
            <person name="Kaster A.-K."/>
            <person name="Ovreas L."/>
            <person name="Rohde M."/>
            <person name="Galperin M.Y."/>
            <person name="Jogler C."/>
        </authorList>
    </citation>
    <scope>NUCLEOTIDE SEQUENCE [LARGE SCALE GENOMIC DNA]</scope>
    <source>
        <strain evidence="2 3">SV_7m_r</strain>
    </source>
</reference>
<dbReference type="Proteomes" id="UP000315003">
    <property type="component" value="Chromosome"/>
</dbReference>
<accession>A0A517SY88</accession>
<protein>
    <submittedName>
        <fullName evidence="2">PAAR motif protein</fullName>
    </submittedName>
</protein>
<proteinExistence type="predicted"/>
<sequence>MPSAATLGDSIKQDAPHCHAPIHPAAPTPTPVAHPALPLTIIKGAPTVMISNKPAARVSDQSTPCMLPSCVPAGPGIISKGSATVMIGGMPAARVNDMTAHASCVAPIPSPVGKVIGPGVATVQIGG</sequence>
<keyword evidence="3" id="KW-1185">Reference proteome</keyword>
<dbReference type="CDD" id="cd14740">
    <property type="entry name" value="PAAR_4"/>
    <property type="match status" value="1"/>
</dbReference>
<dbReference type="OrthoDB" id="9807902at2"/>
<feature type="region of interest" description="Disordered" evidence="1">
    <location>
        <begin position="1"/>
        <end position="31"/>
    </location>
</feature>
<gene>
    <name evidence="2" type="ORF">SV7mr_36480</name>
</gene>
<dbReference type="InterPro" id="IPR008727">
    <property type="entry name" value="PAAR_motif"/>
</dbReference>